<evidence type="ECO:0000313" key="2">
    <source>
        <dbReference type="Proteomes" id="UP000830671"/>
    </source>
</evidence>
<dbReference type="KEGG" id="clup:CLUP02_07954"/>
<dbReference type="AlphaFoldDB" id="A0A9Q8STE4"/>
<reference evidence="1" key="1">
    <citation type="journal article" date="2021" name="Mol. Plant Microbe Interact.">
        <title>Complete Genome Sequence of the Plant-Pathogenic Fungus Colletotrichum lupini.</title>
        <authorList>
            <person name="Baroncelli R."/>
            <person name="Pensec F."/>
            <person name="Da Lio D."/>
            <person name="Boufleur T."/>
            <person name="Vicente I."/>
            <person name="Sarrocco S."/>
            <person name="Picot A."/>
            <person name="Baraldi E."/>
            <person name="Sukno S."/>
            <person name="Thon M."/>
            <person name="Le Floch G."/>
        </authorList>
    </citation>
    <scope>NUCLEOTIDE SEQUENCE</scope>
    <source>
        <strain evidence="1">IMI 504893</strain>
    </source>
</reference>
<gene>
    <name evidence="1" type="ORF">CLUP02_07954</name>
</gene>
<protein>
    <submittedName>
        <fullName evidence="1">Uncharacterized protein</fullName>
    </submittedName>
</protein>
<proteinExistence type="predicted"/>
<keyword evidence="2" id="KW-1185">Reference proteome</keyword>
<dbReference type="EMBL" id="CP019476">
    <property type="protein sequence ID" value="UQC82466.1"/>
    <property type="molecule type" value="Genomic_DNA"/>
</dbReference>
<name>A0A9Q8STE4_9PEZI</name>
<dbReference type="Proteomes" id="UP000830671">
    <property type="component" value="Chromosome 4"/>
</dbReference>
<evidence type="ECO:0000313" key="1">
    <source>
        <dbReference type="EMBL" id="UQC82466.1"/>
    </source>
</evidence>
<organism evidence="1 2">
    <name type="scientific">Colletotrichum lupini</name>
    <dbReference type="NCBI Taxonomy" id="145971"/>
    <lineage>
        <taxon>Eukaryota</taxon>
        <taxon>Fungi</taxon>
        <taxon>Dikarya</taxon>
        <taxon>Ascomycota</taxon>
        <taxon>Pezizomycotina</taxon>
        <taxon>Sordariomycetes</taxon>
        <taxon>Hypocreomycetidae</taxon>
        <taxon>Glomerellales</taxon>
        <taxon>Glomerellaceae</taxon>
        <taxon>Colletotrichum</taxon>
        <taxon>Colletotrichum acutatum species complex</taxon>
    </lineage>
</organism>
<dbReference type="GeneID" id="73341956"/>
<accession>A0A9Q8STE4</accession>
<sequence length="101" mass="11211">MAPNSHPGGGQWVKCRTWLRAHPGTATSNRIPVHLVPSYGYAFNNDISSKAAFTEYNHLIRGNANMLALKKYTRTAETSLPIEKPDLDFATGLKALLRCIR</sequence>
<dbReference type="RefSeq" id="XP_049144089.1">
    <property type="nucleotide sequence ID" value="XM_049286946.1"/>
</dbReference>